<gene>
    <name evidence="3" type="ORF">HNV28_14300</name>
</gene>
<feature type="compositionally biased region" description="Pro residues" evidence="2">
    <location>
        <begin position="455"/>
        <end position="476"/>
    </location>
</feature>
<feature type="region of interest" description="Disordered" evidence="2">
    <location>
        <begin position="449"/>
        <end position="502"/>
    </location>
</feature>
<accession>A0A7Y4MSG1</accession>
<dbReference type="PROSITE" id="PS51257">
    <property type="entry name" value="PROKAR_LIPOPROTEIN"/>
    <property type="match status" value="1"/>
</dbReference>
<feature type="compositionally biased region" description="Basic and acidic residues" evidence="2">
    <location>
        <begin position="485"/>
        <end position="502"/>
    </location>
</feature>
<dbReference type="Pfam" id="PF02321">
    <property type="entry name" value="OEP"/>
    <property type="match status" value="1"/>
</dbReference>
<dbReference type="AlphaFoldDB" id="A0A7Y4MSG1"/>
<dbReference type="RefSeq" id="WP_171441763.1">
    <property type="nucleotide sequence ID" value="NZ_JABFNS010000033.1"/>
</dbReference>
<comment type="similarity">
    <text evidence="1">Belongs to the outer membrane factor (OMF) (TC 1.B.17) family.</text>
</comment>
<evidence type="ECO:0000313" key="4">
    <source>
        <dbReference type="Proteomes" id="UP000533080"/>
    </source>
</evidence>
<protein>
    <submittedName>
        <fullName evidence="3">TolC family protein</fullName>
    </submittedName>
</protein>
<organism evidence="3 4">
    <name type="scientific">Myxococcus xanthus</name>
    <dbReference type="NCBI Taxonomy" id="34"/>
    <lineage>
        <taxon>Bacteria</taxon>
        <taxon>Pseudomonadati</taxon>
        <taxon>Myxococcota</taxon>
        <taxon>Myxococcia</taxon>
        <taxon>Myxococcales</taxon>
        <taxon>Cystobacterineae</taxon>
        <taxon>Myxococcaceae</taxon>
        <taxon>Myxococcus</taxon>
    </lineage>
</organism>
<evidence type="ECO:0000313" key="3">
    <source>
        <dbReference type="EMBL" id="NOJ79498.1"/>
    </source>
</evidence>
<dbReference type="PANTHER" id="PTHR30203">
    <property type="entry name" value="OUTER MEMBRANE CATION EFFLUX PROTEIN"/>
    <property type="match status" value="1"/>
</dbReference>
<dbReference type="EMBL" id="JABFNT010000039">
    <property type="protein sequence ID" value="NOJ79498.1"/>
    <property type="molecule type" value="Genomic_DNA"/>
</dbReference>
<proteinExistence type="inferred from homology"/>
<comment type="caution">
    <text evidence="3">The sequence shown here is derived from an EMBL/GenBank/DDBJ whole genome shotgun (WGS) entry which is preliminary data.</text>
</comment>
<reference evidence="3 4" key="1">
    <citation type="submission" date="2020-05" db="EMBL/GenBank/DDBJ databases">
        <authorList>
            <person name="Whitworth D."/>
        </authorList>
    </citation>
    <scope>NUCLEOTIDE SEQUENCE [LARGE SCALE GENOMIC DNA]</scope>
    <source>
        <strain evidence="3 4">AM005</strain>
    </source>
</reference>
<dbReference type="GO" id="GO:0015562">
    <property type="term" value="F:efflux transmembrane transporter activity"/>
    <property type="evidence" value="ECO:0007669"/>
    <property type="project" value="InterPro"/>
</dbReference>
<evidence type="ECO:0000256" key="1">
    <source>
        <dbReference type="ARBA" id="ARBA00007613"/>
    </source>
</evidence>
<dbReference type="Gene3D" id="1.20.1600.10">
    <property type="entry name" value="Outer membrane efflux proteins (OEP)"/>
    <property type="match status" value="1"/>
</dbReference>
<dbReference type="InterPro" id="IPR010131">
    <property type="entry name" value="MdtP/NodT-like"/>
</dbReference>
<name>A0A7Y4MSG1_MYXXA</name>
<dbReference type="InterPro" id="IPR003423">
    <property type="entry name" value="OMP_efflux"/>
</dbReference>
<sequence length="502" mass="55472">MRLSLLVGAALLAGGCASIQKERGHAEVAALVEERLGHKTRWNQGTPEDAEVARHLDALLKEDLTSDHSVEVALLNNPALQATYEDLGVSQADMVQAGLLSNPTLDGSIGFPISGRGVSEHEVSLVQDFVDLFTLPLRKRVAQEQFMADTLRVAHEALATAAKVRKAFSEVQALQQLMELRRMALQAAVAAADLSARLRTAGNITELELASEQAAAEGARLELAEGELALIEARESLNRLMGLWGPRTQWTLSEKLPPLPDQEVSLAHLESLAIRQRLDIDAARKQVMLLWNALEIARSTRFFGRVEVGVHEHRDADGPRLFGPTLSLELPIFDQRQALIARLEAQHRQGERRLMELSVNTRSEVRAARARLLALRQVADRYRRVVLPLREKVVEQSQLQYNAMQIGLFQLLSAKREQVEAYQGYIEAVRDYWMARADLEQLVGGRLREGRVAPSPSPSRPSQHVPPGPPSPPAQPAQPGTPTGHEQDVPHGTESPHEHPHD</sequence>
<evidence type="ECO:0000256" key="2">
    <source>
        <dbReference type="SAM" id="MobiDB-lite"/>
    </source>
</evidence>
<dbReference type="PANTHER" id="PTHR30203:SF24">
    <property type="entry name" value="BLR4935 PROTEIN"/>
    <property type="match status" value="1"/>
</dbReference>
<dbReference type="Proteomes" id="UP000533080">
    <property type="component" value="Unassembled WGS sequence"/>
</dbReference>
<dbReference type="SUPFAM" id="SSF56954">
    <property type="entry name" value="Outer membrane efflux proteins (OEP)"/>
    <property type="match status" value="1"/>
</dbReference>